<dbReference type="SUPFAM" id="SSF53098">
    <property type="entry name" value="Ribonuclease H-like"/>
    <property type="match status" value="1"/>
</dbReference>
<dbReference type="InterPro" id="IPR012337">
    <property type="entry name" value="RNaseH-like_sf"/>
</dbReference>
<reference evidence="2 3" key="1">
    <citation type="journal article" date="2019" name="Genome Biol. Evol.">
        <title>Insights into the evolution of the New World diploid cottons (Gossypium, subgenus Houzingenia) based on genome sequencing.</title>
        <authorList>
            <person name="Grover C.E."/>
            <person name="Arick M.A. 2nd"/>
            <person name="Thrash A."/>
            <person name="Conover J.L."/>
            <person name="Sanders W.S."/>
            <person name="Peterson D.G."/>
            <person name="Frelichowski J.E."/>
            <person name="Scheffler J.A."/>
            <person name="Scheffler B.E."/>
            <person name="Wendel J.F."/>
        </authorList>
    </citation>
    <scope>NUCLEOTIDE SEQUENCE [LARGE SCALE GENOMIC DNA]</scope>
    <source>
        <strain evidence="2">1</strain>
        <tissue evidence="2">Leaf</tissue>
    </source>
</reference>
<dbReference type="InterPro" id="IPR053151">
    <property type="entry name" value="RNase_H-like"/>
</dbReference>
<dbReference type="OrthoDB" id="10320247at2759"/>
<comment type="caution">
    <text evidence="2">The sequence shown here is derived from an EMBL/GenBank/DDBJ whole genome shotgun (WGS) entry which is preliminary data.</text>
</comment>
<dbReference type="InterPro" id="IPR036397">
    <property type="entry name" value="RNaseH_sf"/>
</dbReference>
<organism evidence="2 3">
    <name type="scientific">Gossypium schwendimanii</name>
    <name type="common">Cotton</name>
    <dbReference type="NCBI Taxonomy" id="34291"/>
    <lineage>
        <taxon>Eukaryota</taxon>
        <taxon>Viridiplantae</taxon>
        <taxon>Streptophyta</taxon>
        <taxon>Embryophyta</taxon>
        <taxon>Tracheophyta</taxon>
        <taxon>Spermatophyta</taxon>
        <taxon>Magnoliopsida</taxon>
        <taxon>eudicotyledons</taxon>
        <taxon>Gunneridae</taxon>
        <taxon>Pentapetalae</taxon>
        <taxon>rosids</taxon>
        <taxon>malvids</taxon>
        <taxon>Malvales</taxon>
        <taxon>Malvaceae</taxon>
        <taxon>Malvoideae</taxon>
        <taxon>Gossypium</taxon>
    </lineage>
</organism>
<protein>
    <recommendedName>
        <fullName evidence="1">RNase H type-1 domain-containing protein</fullName>
    </recommendedName>
</protein>
<gene>
    <name evidence="2" type="ORF">Goshw_020395</name>
</gene>
<dbReference type="InterPro" id="IPR002156">
    <property type="entry name" value="RNaseH_domain"/>
</dbReference>
<dbReference type="GO" id="GO:0003676">
    <property type="term" value="F:nucleic acid binding"/>
    <property type="evidence" value="ECO:0007669"/>
    <property type="project" value="InterPro"/>
</dbReference>
<dbReference type="GO" id="GO:0004523">
    <property type="term" value="F:RNA-DNA hybrid ribonuclease activity"/>
    <property type="evidence" value="ECO:0007669"/>
    <property type="project" value="InterPro"/>
</dbReference>
<dbReference type="PANTHER" id="PTHR47723:SF19">
    <property type="entry name" value="POLYNUCLEOTIDYL TRANSFERASE, RIBONUCLEASE H-LIKE SUPERFAMILY PROTEIN"/>
    <property type="match status" value="1"/>
</dbReference>
<dbReference type="EMBL" id="JABFAF010000003">
    <property type="protein sequence ID" value="MBA0851469.1"/>
    <property type="molecule type" value="Genomic_DNA"/>
</dbReference>
<keyword evidence="3" id="KW-1185">Reference proteome</keyword>
<dbReference type="AlphaFoldDB" id="A0A7J9KZ50"/>
<dbReference type="Pfam" id="PF13456">
    <property type="entry name" value="RVT_3"/>
    <property type="match status" value="1"/>
</dbReference>
<dbReference type="Gene3D" id="3.30.420.10">
    <property type="entry name" value="Ribonuclease H-like superfamily/Ribonuclease H"/>
    <property type="match status" value="1"/>
</dbReference>
<evidence type="ECO:0000259" key="1">
    <source>
        <dbReference type="Pfam" id="PF13456"/>
    </source>
</evidence>
<accession>A0A7J9KZ50</accession>
<sequence length="96" mass="10540">MWVHFFSDGAIERVTGNASTGGVICDQASNWILGYNRYLGSCTPFEAELWGILDGILILLIKGYKWATIQTDNLGVAKALPDKGLEDSELYIGKQT</sequence>
<evidence type="ECO:0000313" key="3">
    <source>
        <dbReference type="Proteomes" id="UP000593576"/>
    </source>
</evidence>
<feature type="domain" description="RNase H type-1" evidence="1">
    <location>
        <begin position="7"/>
        <end position="81"/>
    </location>
</feature>
<dbReference type="Proteomes" id="UP000593576">
    <property type="component" value="Unassembled WGS sequence"/>
</dbReference>
<evidence type="ECO:0000313" key="2">
    <source>
        <dbReference type="EMBL" id="MBA0851469.1"/>
    </source>
</evidence>
<name>A0A7J9KZ50_GOSSC</name>
<dbReference type="PANTHER" id="PTHR47723">
    <property type="entry name" value="OS05G0353850 PROTEIN"/>
    <property type="match status" value="1"/>
</dbReference>
<proteinExistence type="predicted"/>